<sequence length="77" mass="8574">MFVGWKSKYGKNYKHAGKEECRYKLFKGNRRYVVDHLNAAAAGGDETAYGLNQFGDLTNARSAAHAATGTTRRRESC</sequence>
<dbReference type="InterPro" id="IPR038765">
    <property type="entry name" value="Papain-like_cys_pep_sf"/>
</dbReference>
<reference evidence="2" key="1">
    <citation type="submission" date="2015-04" db="UniProtKB">
        <authorList>
            <consortium name="EnsemblPlants"/>
        </authorList>
    </citation>
    <scope>IDENTIFICATION</scope>
</reference>
<dbReference type="Pfam" id="PF08246">
    <property type="entry name" value="Inhibitor_I29"/>
    <property type="match status" value="1"/>
</dbReference>
<dbReference type="InterPro" id="IPR013201">
    <property type="entry name" value="Prot_inhib_I29"/>
</dbReference>
<evidence type="ECO:0000313" key="2">
    <source>
        <dbReference type="EnsemblPlants" id="OPUNC01G43620.1"/>
    </source>
</evidence>
<reference evidence="2" key="2">
    <citation type="submission" date="2018-05" db="EMBL/GenBank/DDBJ databases">
        <title>OpunRS2 (Oryza punctata Reference Sequence Version 2).</title>
        <authorList>
            <person name="Zhang J."/>
            <person name="Kudrna D."/>
            <person name="Lee S."/>
            <person name="Talag J."/>
            <person name="Welchert J."/>
            <person name="Wing R.A."/>
        </authorList>
    </citation>
    <scope>NUCLEOTIDE SEQUENCE [LARGE SCALE GENOMIC DNA]</scope>
</reference>
<dbReference type="Gramene" id="OPUNC01G43620.1">
    <property type="protein sequence ID" value="OPUNC01G43620.1"/>
    <property type="gene ID" value="OPUNC01G43620"/>
</dbReference>
<dbReference type="EnsemblPlants" id="OPUNC01G43620.1">
    <property type="protein sequence ID" value="OPUNC01G43620.1"/>
    <property type="gene ID" value="OPUNC01G43620"/>
</dbReference>
<proteinExistence type="predicted"/>
<feature type="domain" description="Cathepsin propeptide inhibitor" evidence="1">
    <location>
        <begin position="2"/>
        <end position="62"/>
    </location>
</feature>
<dbReference type="STRING" id="4537.A0A0E0JTX4"/>
<evidence type="ECO:0000313" key="3">
    <source>
        <dbReference type="Proteomes" id="UP000026962"/>
    </source>
</evidence>
<dbReference type="SUPFAM" id="SSF54001">
    <property type="entry name" value="Cysteine proteinases"/>
    <property type="match status" value="1"/>
</dbReference>
<keyword evidence="3" id="KW-1185">Reference proteome</keyword>
<organism evidence="2">
    <name type="scientific">Oryza punctata</name>
    <name type="common">Red rice</name>
    <dbReference type="NCBI Taxonomy" id="4537"/>
    <lineage>
        <taxon>Eukaryota</taxon>
        <taxon>Viridiplantae</taxon>
        <taxon>Streptophyta</taxon>
        <taxon>Embryophyta</taxon>
        <taxon>Tracheophyta</taxon>
        <taxon>Spermatophyta</taxon>
        <taxon>Magnoliopsida</taxon>
        <taxon>Liliopsida</taxon>
        <taxon>Poales</taxon>
        <taxon>Poaceae</taxon>
        <taxon>BOP clade</taxon>
        <taxon>Oryzoideae</taxon>
        <taxon>Oryzeae</taxon>
        <taxon>Oryzinae</taxon>
        <taxon>Oryza</taxon>
    </lineage>
</organism>
<dbReference type="Gene3D" id="1.10.287.2250">
    <property type="match status" value="1"/>
</dbReference>
<dbReference type="HOGENOM" id="CLU_2642325_0_0_1"/>
<accession>A0A0E0JTX4</accession>
<protein>
    <recommendedName>
        <fullName evidence="1">Cathepsin propeptide inhibitor domain-containing protein</fullName>
    </recommendedName>
</protein>
<dbReference type="AlphaFoldDB" id="A0A0E0JTX4"/>
<name>A0A0E0JTX4_ORYPU</name>
<dbReference type="Proteomes" id="UP000026962">
    <property type="component" value="Chromosome 1"/>
</dbReference>
<dbReference type="SMART" id="SM00848">
    <property type="entry name" value="Inhibitor_I29"/>
    <property type="match status" value="1"/>
</dbReference>
<evidence type="ECO:0000259" key="1">
    <source>
        <dbReference type="SMART" id="SM00848"/>
    </source>
</evidence>